<dbReference type="Pfam" id="PF07715">
    <property type="entry name" value="Plug"/>
    <property type="match status" value="1"/>
</dbReference>
<sequence>MKKIYLLIAALFVSTIMFSQGTITGKVVDGELGGPLPGASVMLQGTENGASTDFDGNFTLEVSENSGTLVISYIGFISKNVSFTSAGSVGTISLEPDAEELEGVIVTGILDIAKDRETPVAVSTIRAAEIQEKLGSQELPEVLKSTPSIYATKTGGGFGDGRINVRGFDSQNTAIMINGIPVNDMENGRVFWSNWAGLGDVTTAMQVQRGLGSSKLAISSVGGTINIITKSTEQVEGGSVRFGGGNDGYMKMTASYNTGKSENGFAASILLGRTDGDGYIQGTKFEGYNYFIGLGYEPNDKNSFQFVLTGAPQVHNQRTSSFFNVATIEDHLQYGARYNFNGGTLNGEEFGWRRNFYHKPIASLNWDHKFNDKTTLSTSAYASFGRGGGTGDIGVGPNFGFASSSRYRIPETGQVDYDLISRFNSGEAVTFYNGDNGGNPRQLAPTNGEQIVTSFGDGIIRRASMNSHNWFGLIANLHTNINDQWSWDAGIDARSYKGIHYRRVDNLLGADGYFDDDDINNPDHTVRQDGVIESDFGSIVNIFKDIDAEEKIDYYNDGIVRWLGAFGQLEYTDGVVSAFLQGGVSQQGFKRIDYFNYLDSDPLQETDFENLLGGNIKGGANFNLNEAHNVFFNAGYYSKQPLFDAVYLNFDNVLNPDLTNEKILGLEAGYGINLGDFRAKINIYRTSWKDRFESLNIETPLGDEGRANINGVEQIHSGFELEADYRASDIVQFRGMLSIGNWEYGGNATGVALDDDRNVIDPEVTLYLDDVKVGDAAQFTTNLEMIVRPINNLKLSTTLYSASRLFAQINAEDFDSPDNQGSLRLPSYSLLDFGAYYKFSFGQKKDFISIAANVNNLFDTEYIAESLTNNFADGNTNTFRGLDTSNKVFFGFGRTWNVSMIYNF</sequence>
<reference evidence="15 16" key="1">
    <citation type="submission" date="2018-05" db="EMBL/GenBank/DDBJ databases">
        <title>Complete genome sequence of Flagellimonas aquimarina ECD12 isolated from seaweed Ecklonia cava.</title>
        <authorList>
            <person name="Choi S."/>
            <person name="Seong C."/>
        </authorList>
    </citation>
    <scope>NUCLEOTIDE SEQUENCE [LARGE SCALE GENOMIC DNA]</scope>
    <source>
        <strain evidence="15 16">ECD12</strain>
    </source>
</reference>
<keyword evidence="9 10" id="KW-0998">Cell outer membrane</keyword>
<feature type="chain" id="PRO_5016297981" evidence="12">
    <location>
        <begin position="20"/>
        <end position="904"/>
    </location>
</feature>
<dbReference type="Pfam" id="PF00593">
    <property type="entry name" value="TonB_dep_Rec_b-barrel"/>
    <property type="match status" value="1"/>
</dbReference>
<dbReference type="RefSeq" id="WP_109660614.1">
    <property type="nucleotide sequence ID" value="NZ_QGEG01000001.1"/>
</dbReference>
<gene>
    <name evidence="15" type="ORF">DKG77_04555</name>
</gene>
<evidence type="ECO:0000256" key="3">
    <source>
        <dbReference type="ARBA" id="ARBA00022452"/>
    </source>
</evidence>
<dbReference type="AlphaFoldDB" id="A0A316L0U8"/>
<organism evidence="15 16">
    <name type="scientific">Flagellimonas aquimarina</name>
    <dbReference type="NCBI Taxonomy" id="2201895"/>
    <lineage>
        <taxon>Bacteria</taxon>
        <taxon>Pseudomonadati</taxon>
        <taxon>Bacteroidota</taxon>
        <taxon>Flavobacteriia</taxon>
        <taxon>Flavobacteriales</taxon>
        <taxon>Flavobacteriaceae</taxon>
        <taxon>Flagellimonas</taxon>
    </lineage>
</organism>
<keyword evidence="2 10" id="KW-0813">Transport</keyword>
<feature type="signal peptide" evidence="12">
    <location>
        <begin position="1"/>
        <end position="19"/>
    </location>
</feature>
<dbReference type="PANTHER" id="PTHR30069">
    <property type="entry name" value="TONB-DEPENDENT OUTER MEMBRANE RECEPTOR"/>
    <property type="match status" value="1"/>
</dbReference>
<feature type="domain" description="TonB-dependent receptor-like beta-barrel" evidence="13">
    <location>
        <begin position="330"/>
        <end position="857"/>
    </location>
</feature>
<feature type="domain" description="TonB-dependent receptor plug" evidence="14">
    <location>
        <begin position="115"/>
        <end position="223"/>
    </location>
</feature>
<dbReference type="PROSITE" id="PS52016">
    <property type="entry name" value="TONB_DEPENDENT_REC_3"/>
    <property type="match status" value="1"/>
</dbReference>
<comment type="caution">
    <text evidence="15">The sequence shown here is derived from an EMBL/GenBank/DDBJ whole genome shotgun (WGS) entry which is preliminary data.</text>
</comment>
<dbReference type="InterPro" id="IPR036942">
    <property type="entry name" value="Beta-barrel_TonB_sf"/>
</dbReference>
<dbReference type="InterPro" id="IPR039426">
    <property type="entry name" value="TonB-dep_rcpt-like"/>
</dbReference>
<dbReference type="InterPro" id="IPR008969">
    <property type="entry name" value="CarboxyPept-like_regulatory"/>
</dbReference>
<keyword evidence="3 10" id="KW-1134">Transmembrane beta strand</keyword>
<evidence type="ECO:0000313" key="16">
    <source>
        <dbReference type="Proteomes" id="UP000245762"/>
    </source>
</evidence>
<keyword evidence="8 15" id="KW-0675">Receptor</keyword>
<dbReference type="Gene3D" id="2.170.130.10">
    <property type="entry name" value="TonB-dependent receptor, plug domain"/>
    <property type="match status" value="1"/>
</dbReference>
<comment type="similarity">
    <text evidence="10 11">Belongs to the TonB-dependent receptor family.</text>
</comment>
<comment type="subcellular location">
    <subcellularLocation>
        <location evidence="1 10">Cell outer membrane</location>
        <topology evidence="1 10">Multi-pass membrane protein</topology>
    </subcellularLocation>
</comment>
<evidence type="ECO:0000259" key="13">
    <source>
        <dbReference type="Pfam" id="PF00593"/>
    </source>
</evidence>
<evidence type="ECO:0000256" key="9">
    <source>
        <dbReference type="ARBA" id="ARBA00023237"/>
    </source>
</evidence>
<keyword evidence="5 12" id="KW-0732">Signal</keyword>
<evidence type="ECO:0000256" key="11">
    <source>
        <dbReference type="RuleBase" id="RU003357"/>
    </source>
</evidence>
<dbReference type="GO" id="GO:0015344">
    <property type="term" value="F:siderophore uptake transmembrane transporter activity"/>
    <property type="evidence" value="ECO:0007669"/>
    <property type="project" value="TreeGrafter"/>
</dbReference>
<evidence type="ECO:0000313" key="15">
    <source>
        <dbReference type="EMBL" id="PWL40102.1"/>
    </source>
</evidence>
<dbReference type="Gene3D" id="2.40.170.20">
    <property type="entry name" value="TonB-dependent receptor, beta-barrel domain"/>
    <property type="match status" value="1"/>
</dbReference>
<keyword evidence="6 11" id="KW-0798">TonB box</keyword>
<evidence type="ECO:0000256" key="1">
    <source>
        <dbReference type="ARBA" id="ARBA00004571"/>
    </source>
</evidence>
<dbReference type="InterPro" id="IPR012910">
    <property type="entry name" value="Plug_dom"/>
</dbReference>
<protein>
    <submittedName>
        <fullName evidence="15">TonB-dependent receptor</fullName>
    </submittedName>
</protein>
<dbReference type="PANTHER" id="PTHR30069:SF29">
    <property type="entry name" value="HEMOGLOBIN AND HEMOGLOBIN-HAPTOGLOBIN-BINDING PROTEIN 1-RELATED"/>
    <property type="match status" value="1"/>
</dbReference>
<evidence type="ECO:0000256" key="7">
    <source>
        <dbReference type="ARBA" id="ARBA00023136"/>
    </source>
</evidence>
<evidence type="ECO:0000256" key="12">
    <source>
        <dbReference type="SAM" id="SignalP"/>
    </source>
</evidence>
<evidence type="ECO:0000256" key="10">
    <source>
        <dbReference type="PROSITE-ProRule" id="PRU01360"/>
    </source>
</evidence>
<dbReference type="GO" id="GO:0009279">
    <property type="term" value="C:cell outer membrane"/>
    <property type="evidence" value="ECO:0007669"/>
    <property type="project" value="UniProtKB-SubCell"/>
</dbReference>
<keyword evidence="16" id="KW-1185">Reference proteome</keyword>
<dbReference type="Pfam" id="PF13715">
    <property type="entry name" value="CarbopepD_reg_2"/>
    <property type="match status" value="1"/>
</dbReference>
<evidence type="ECO:0000256" key="4">
    <source>
        <dbReference type="ARBA" id="ARBA00022692"/>
    </source>
</evidence>
<dbReference type="SUPFAM" id="SSF49464">
    <property type="entry name" value="Carboxypeptidase regulatory domain-like"/>
    <property type="match status" value="1"/>
</dbReference>
<dbReference type="Proteomes" id="UP000245762">
    <property type="component" value="Unassembled WGS sequence"/>
</dbReference>
<evidence type="ECO:0000256" key="8">
    <source>
        <dbReference type="ARBA" id="ARBA00023170"/>
    </source>
</evidence>
<dbReference type="Gene3D" id="2.60.40.1120">
    <property type="entry name" value="Carboxypeptidase-like, regulatory domain"/>
    <property type="match status" value="1"/>
</dbReference>
<proteinExistence type="inferred from homology"/>
<accession>A0A316L0U8</accession>
<name>A0A316L0U8_9FLAO</name>
<evidence type="ECO:0000256" key="5">
    <source>
        <dbReference type="ARBA" id="ARBA00022729"/>
    </source>
</evidence>
<dbReference type="SUPFAM" id="SSF56935">
    <property type="entry name" value="Porins"/>
    <property type="match status" value="1"/>
</dbReference>
<evidence type="ECO:0000256" key="6">
    <source>
        <dbReference type="ARBA" id="ARBA00023077"/>
    </source>
</evidence>
<dbReference type="InterPro" id="IPR000531">
    <property type="entry name" value="Beta-barrel_TonB"/>
</dbReference>
<dbReference type="GO" id="GO:0044718">
    <property type="term" value="P:siderophore transmembrane transport"/>
    <property type="evidence" value="ECO:0007669"/>
    <property type="project" value="TreeGrafter"/>
</dbReference>
<dbReference type="EMBL" id="QGEG01000001">
    <property type="protein sequence ID" value="PWL40102.1"/>
    <property type="molecule type" value="Genomic_DNA"/>
</dbReference>
<keyword evidence="7 10" id="KW-0472">Membrane</keyword>
<dbReference type="OrthoDB" id="1453181at2"/>
<evidence type="ECO:0000256" key="2">
    <source>
        <dbReference type="ARBA" id="ARBA00022448"/>
    </source>
</evidence>
<evidence type="ECO:0000259" key="14">
    <source>
        <dbReference type="Pfam" id="PF07715"/>
    </source>
</evidence>
<dbReference type="InterPro" id="IPR037066">
    <property type="entry name" value="Plug_dom_sf"/>
</dbReference>
<keyword evidence="4 10" id="KW-0812">Transmembrane</keyword>